<protein>
    <submittedName>
        <fullName evidence="2">Uncharacterized protein</fullName>
    </submittedName>
</protein>
<proteinExistence type="predicted"/>
<reference evidence="2" key="2">
    <citation type="submission" date="2019-07" db="EMBL/GenBank/DDBJ databases">
        <authorList>
            <person name="Seetharam A."/>
            <person name="Woodhouse M."/>
            <person name="Cannon E."/>
        </authorList>
    </citation>
    <scope>NUCLEOTIDE SEQUENCE [LARGE SCALE GENOMIC DNA]</scope>
    <source>
        <strain evidence="2">cv. B73</strain>
    </source>
</reference>
<organism evidence="2 3">
    <name type="scientific">Zea mays</name>
    <name type="common">Maize</name>
    <dbReference type="NCBI Taxonomy" id="4577"/>
    <lineage>
        <taxon>Eukaryota</taxon>
        <taxon>Viridiplantae</taxon>
        <taxon>Streptophyta</taxon>
        <taxon>Embryophyta</taxon>
        <taxon>Tracheophyta</taxon>
        <taxon>Spermatophyta</taxon>
        <taxon>Magnoliopsida</taxon>
        <taxon>Liliopsida</taxon>
        <taxon>Poales</taxon>
        <taxon>Poaceae</taxon>
        <taxon>PACMAD clade</taxon>
        <taxon>Panicoideae</taxon>
        <taxon>Andropogonodae</taxon>
        <taxon>Andropogoneae</taxon>
        <taxon>Tripsacinae</taxon>
        <taxon>Zea</taxon>
    </lineage>
</organism>
<name>A0A804QHW0_MAIZE</name>
<dbReference type="InParanoid" id="A0A804QHW0"/>
<reference evidence="3" key="1">
    <citation type="submission" date="2015-12" db="EMBL/GenBank/DDBJ databases">
        <title>Update maize B73 reference genome by single molecule sequencing technologies.</title>
        <authorList>
            <consortium name="Maize Genome Sequencing Project"/>
            <person name="Ware D."/>
        </authorList>
    </citation>
    <scope>NUCLEOTIDE SEQUENCE [LARGE SCALE GENOMIC DNA]</scope>
    <source>
        <strain evidence="3">cv. B73</strain>
    </source>
</reference>
<feature type="compositionally biased region" description="Basic and acidic residues" evidence="1">
    <location>
        <begin position="1"/>
        <end position="10"/>
    </location>
</feature>
<dbReference type="AlphaFoldDB" id="A0A804QHW0"/>
<keyword evidence="3" id="KW-1185">Reference proteome</keyword>
<reference evidence="2" key="3">
    <citation type="submission" date="2021-05" db="UniProtKB">
        <authorList>
            <consortium name="EnsemblPlants"/>
        </authorList>
    </citation>
    <scope>IDENTIFICATION</scope>
    <source>
        <strain evidence="2">cv. B73</strain>
    </source>
</reference>
<evidence type="ECO:0000256" key="1">
    <source>
        <dbReference type="SAM" id="MobiDB-lite"/>
    </source>
</evidence>
<feature type="region of interest" description="Disordered" evidence="1">
    <location>
        <begin position="259"/>
        <end position="279"/>
    </location>
</feature>
<evidence type="ECO:0000313" key="3">
    <source>
        <dbReference type="Proteomes" id="UP000007305"/>
    </source>
</evidence>
<dbReference type="EnsemblPlants" id="Zm00001eb330620_T001">
    <property type="protein sequence ID" value="Zm00001eb330620_P001"/>
    <property type="gene ID" value="Zm00001eb330620"/>
</dbReference>
<accession>A0A804QHW0</accession>
<feature type="region of interest" description="Disordered" evidence="1">
    <location>
        <begin position="1"/>
        <end position="20"/>
    </location>
</feature>
<dbReference type="Gramene" id="Zm00001eb330620_T001">
    <property type="protein sequence ID" value="Zm00001eb330620_P001"/>
    <property type="gene ID" value="Zm00001eb330620"/>
</dbReference>
<feature type="region of interest" description="Disordered" evidence="1">
    <location>
        <begin position="76"/>
        <end position="123"/>
    </location>
</feature>
<dbReference type="Proteomes" id="UP000007305">
    <property type="component" value="Chromosome 7"/>
</dbReference>
<sequence length="352" mass="38775">MQHREQEGQRRRGPGPHGGEVLLSTSYSACTFHEGKACMMYVHHQLLLFRQFWLHTQVQLHKNTWEVSVKLSQTQEEKRTTSAHNNRKQVQYNSNGVSWADGSKAHGTRTRNSDARVPRVGRPHVGVLGRGEEVHAELAVEAAHQAHEGRAPELLPAAQQLLHVRQVHHLPLLHQRLHQVPLEAPARRLHVVVAVPVPHPHHRFLLVTCRRRCEHPRGGHRRTAPVVLRGRRRRQCARPAAAHGAVGGVRVRRRAGVGLGAHGHQRPEHRADGAEASGPVAPPPAGAARLHLAQRAAELLRGAPALEEPPRQALARLAVAWLALYAAQRHGNRSMMDGSALAACAIMVSAGV</sequence>
<feature type="compositionally biased region" description="Polar residues" evidence="1">
    <location>
        <begin position="82"/>
        <end position="97"/>
    </location>
</feature>
<evidence type="ECO:0000313" key="2">
    <source>
        <dbReference type="EnsemblPlants" id="Zm00001eb330620_P001"/>
    </source>
</evidence>